<name>A0A2J6SFG8_9HELO</name>
<reference evidence="1 2" key="1">
    <citation type="submission" date="2016-04" db="EMBL/GenBank/DDBJ databases">
        <title>A degradative enzymes factory behind the ericoid mycorrhizal symbiosis.</title>
        <authorList>
            <consortium name="DOE Joint Genome Institute"/>
            <person name="Martino E."/>
            <person name="Morin E."/>
            <person name="Grelet G."/>
            <person name="Kuo A."/>
            <person name="Kohler A."/>
            <person name="Daghino S."/>
            <person name="Barry K."/>
            <person name="Choi C."/>
            <person name="Cichocki N."/>
            <person name="Clum A."/>
            <person name="Copeland A."/>
            <person name="Hainaut M."/>
            <person name="Haridas S."/>
            <person name="Labutti K."/>
            <person name="Lindquist E."/>
            <person name="Lipzen A."/>
            <person name="Khouja H.-R."/>
            <person name="Murat C."/>
            <person name="Ohm R."/>
            <person name="Olson A."/>
            <person name="Spatafora J."/>
            <person name="Veneault-Fourrey C."/>
            <person name="Henrissat B."/>
            <person name="Grigoriev I."/>
            <person name="Martin F."/>
            <person name="Perotto S."/>
        </authorList>
    </citation>
    <scope>NUCLEOTIDE SEQUENCE [LARGE SCALE GENOMIC DNA]</scope>
    <source>
        <strain evidence="1 2">E</strain>
    </source>
</reference>
<dbReference type="AlphaFoldDB" id="A0A2J6SFG8"/>
<organism evidence="1 2">
    <name type="scientific">Hyaloscypha bicolor E</name>
    <dbReference type="NCBI Taxonomy" id="1095630"/>
    <lineage>
        <taxon>Eukaryota</taxon>
        <taxon>Fungi</taxon>
        <taxon>Dikarya</taxon>
        <taxon>Ascomycota</taxon>
        <taxon>Pezizomycotina</taxon>
        <taxon>Leotiomycetes</taxon>
        <taxon>Helotiales</taxon>
        <taxon>Hyaloscyphaceae</taxon>
        <taxon>Hyaloscypha</taxon>
        <taxon>Hyaloscypha bicolor</taxon>
    </lineage>
</organism>
<accession>A0A2J6SFG8</accession>
<keyword evidence="2" id="KW-1185">Reference proteome</keyword>
<gene>
    <name evidence="1" type="ORF">K444DRAFT_713390</name>
</gene>
<evidence type="ECO:0000313" key="1">
    <source>
        <dbReference type="EMBL" id="PMD49512.1"/>
    </source>
</evidence>
<dbReference type="InParanoid" id="A0A2J6SFG8"/>
<dbReference type="GeneID" id="36596371"/>
<dbReference type="EMBL" id="KZ613921">
    <property type="protein sequence ID" value="PMD49512.1"/>
    <property type="molecule type" value="Genomic_DNA"/>
</dbReference>
<evidence type="ECO:0000313" key="2">
    <source>
        <dbReference type="Proteomes" id="UP000235371"/>
    </source>
</evidence>
<proteinExistence type="predicted"/>
<dbReference type="Proteomes" id="UP000235371">
    <property type="component" value="Unassembled WGS sequence"/>
</dbReference>
<protein>
    <submittedName>
        <fullName evidence="1">Uncharacterized protein</fullName>
    </submittedName>
</protein>
<sequence>MTSVMQSKKRTVPPHQKVAIAGTQVLKVGGGTSPFLVSETEVPTGDIALEAECIRYCWVTAKRAANTERHSPQRPFDASHDPFGHGLFRRRQRPRRTRELDSMHCRASPARFDFTCDILAVPHYMFYNTVKGSWHVPDLKKMEELVIIWNVCNDAYEWDDIIPHLYLLQNLKTVFLINEALLIHGACRVQSGKKCHYTTREPFWQGEDIARERLHRKGQRHAGRQLGVMFPNICSLRLTPFDGKTEPWMGGIYAMVKNTKD</sequence>
<dbReference type="RefSeq" id="XP_024726416.1">
    <property type="nucleotide sequence ID" value="XM_024888295.1"/>
</dbReference>